<dbReference type="EMBL" id="JBHSPF010000030">
    <property type="protein sequence ID" value="MFC5628756.1"/>
    <property type="molecule type" value="Genomic_DNA"/>
</dbReference>
<dbReference type="CDD" id="cd07938">
    <property type="entry name" value="DRE_TIM_HMGL"/>
    <property type="match status" value="1"/>
</dbReference>
<keyword evidence="2" id="KW-0479">Metal-binding</keyword>
<dbReference type="PROSITE" id="PS50991">
    <property type="entry name" value="PYR_CT"/>
    <property type="match status" value="1"/>
</dbReference>
<reference evidence="6" key="1">
    <citation type="journal article" date="2019" name="Int. J. Syst. Evol. Microbiol.">
        <title>The Global Catalogue of Microorganisms (GCM) 10K type strain sequencing project: providing services to taxonomists for standard genome sequencing and annotation.</title>
        <authorList>
            <consortium name="The Broad Institute Genomics Platform"/>
            <consortium name="The Broad Institute Genome Sequencing Center for Infectious Disease"/>
            <person name="Wu L."/>
            <person name="Ma J."/>
        </authorList>
    </citation>
    <scope>NUCLEOTIDE SEQUENCE [LARGE SCALE GENOMIC DNA]</scope>
    <source>
        <strain evidence="6">CGMCC 1.15790</strain>
    </source>
</reference>
<gene>
    <name evidence="5" type="ORF">ACFPTR_07585</name>
</gene>
<dbReference type="GO" id="GO:0016829">
    <property type="term" value="F:lyase activity"/>
    <property type="evidence" value="ECO:0007669"/>
    <property type="project" value="UniProtKB-KW"/>
</dbReference>
<name>A0ABW0U9N1_9BACI</name>
<dbReference type="InterPro" id="IPR013785">
    <property type="entry name" value="Aldolase_TIM"/>
</dbReference>
<evidence type="ECO:0000256" key="2">
    <source>
        <dbReference type="ARBA" id="ARBA00022723"/>
    </source>
</evidence>
<evidence type="ECO:0000313" key="5">
    <source>
        <dbReference type="EMBL" id="MFC5628756.1"/>
    </source>
</evidence>
<dbReference type="PANTHER" id="PTHR42738:SF7">
    <property type="entry name" value="HYDROXYMETHYLGLUTARYL-COA LYASE"/>
    <property type="match status" value="1"/>
</dbReference>
<comment type="similarity">
    <text evidence="1">Belongs to the HMG-CoA lyase family.</text>
</comment>
<dbReference type="InterPro" id="IPR043594">
    <property type="entry name" value="HMGL"/>
</dbReference>
<evidence type="ECO:0000313" key="6">
    <source>
        <dbReference type="Proteomes" id="UP001596143"/>
    </source>
</evidence>
<dbReference type="InterPro" id="IPR000891">
    <property type="entry name" value="PYR_CT"/>
</dbReference>
<dbReference type="Gene3D" id="3.20.20.70">
    <property type="entry name" value="Aldolase class I"/>
    <property type="match status" value="1"/>
</dbReference>
<proteinExistence type="inferred from homology"/>
<feature type="domain" description="Pyruvate carboxyltransferase" evidence="4">
    <location>
        <begin position="6"/>
        <end position="274"/>
    </location>
</feature>
<dbReference type="RefSeq" id="WP_270895329.1">
    <property type="nucleotide sequence ID" value="NZ_JBHSPF010000030.1"/>
</dbReference>
<keyword evidence="6" id="KW-1185">Reference proteome</keyword>
<keyword evidence="3 5" id="KW-0456">Lyase</keyword>
<protein>
    <submittedName>
        <fullName evidence="5">Hydroxymethylglutaryl-CoA lyase</fullName>
    </submittedName>
</protein>
<dbReference type="SUPFAM" id="SSF51569">
    <property type="entry name" value="Aldolase"/>
    <property type="match status" value="1"/>
</dbReference>
<dbReference type="NCBIfam" id="NF004283">
    <property type="entry name" value="PRK05692.1"/>
    <property type="match status" value="1"/>
</dbReference>
<comment type="caution">
    <text evidence="5">The sequence shown here is derived from an EMBL/GenBank/DDBJ whole genome shotgun (WGS) entry which is preliminary data.</text>
</comment>
<sequence>MYPKDVVIKEVGPRDGLQNEQTFVPTETKIAWIHQLSDSGLQDIELTSFVHPKWIPALKDAEAVVQGIKKKEGVHYSALVPNVKGLERALTFDVLDGVNVFMSATESHNQKNINKSIAATFPVMKETIMEAKRAGKTVRAYVSTAFFCPHEGRTNPEKVVEISDTLLDYGADEISIGDTIGIASPLQVRETVTRLVERLPKEKLAMHFHDTRGMALANIVTALELGITTFDSACGGLGGCPYAAGASGNVATEDVLYMLDQMGIQTNVSIEKVVYAAQWMEKTLNKKLSSKALDVYTRQSEKERQKEDVNGK</sequence>
<evidence type="ECO:0000256" key="3">
    <source>
        <dbReference type="ARBA" id="ARBA00023239"/>
    </source>
</evidence>
<accession>A0ABW0U9N1</accession>
<evidence type="ECO:0000256" key="1">
    <source>
        <dbReference type="ARBA" id="ARBA00009405"/>
    </source>
</evidence>
<dbReference type="PANTHER" id="PTHR42738">
    <property type="entry name" value="HYDROXYMETHYLGLUTARYL-COA LYASE"/>
    <property type="match status" value="1"/>
</dbReference>
<evidence type="ECO:0000259" key="4">
    <source>
        <dbReference type="PROSITE" id="PS50991"/>
    </source>
</evidence>
<dbReference type="Pfam" id="PF00682">
    <property type="entry name" value="HMGL-like"/>
    <property type="match status" value="1"/>
</dbReference>
<organism evidence="5 6">
    <name type="scientific">Aliibacillus thermotolerans</name>
    <dbReference type="NCBI Taxonomy" id="1834418"/>
    <lineage>
        <taxon>Bacteria</taxon>
        <taxon>Bacillati</taxon>
        <taxon>Bacillota</taxon>
        <taxon>Bacilli</taxon>
        <taxon>Bacillales</taxon>
        <taxon>Bacillaceae</taxon>
        <taxon>Aliibacillus</taxon>
    </lineage>
</organism>
<dbReference type="Proteomes" id="UP001596143">
    <property type="component" value="Unassembled WGS sequence"/>
</dbReference>